<dbReference type="Proteomes" id="UP001374535">
    <property type="component" value="Chromosome 1"/>
</dbReference>
<dbReference type="AlphaFoldDB" id="A0AAQ3PBR9"/>
<reference evidence="1 2" key="1">
    <citation type="journal article" date="2023" name="Life. Sci Alliance">
        <title>Evolutionary insights into 3D genome organization and epigenetic landscape of Vigna mungo.</title>
        <authorList>
            <person name="Junaid A."/>
            <person name="Singh B."/>
            <person name="Bhatia S."/>
        </authorList>
    </citation>
    <scope>NUCLEOTIDE SEQUENCE [LARGE SCALE GENOMIC DNA]</scope>
    <source>
        <strain evidence="1">Urdbean</strain>
    </source>
</reference>
<keyword evidence="2" id="KW-1185">Reference proteome</keyword>
<protein>
    <submittedName>
        <fullName evidence="1">Uncharacterized protein</fullName>
    </submittedName>
</protein>
<evidence type="ECO:0000313" key="1">
    <source>
        <dbReference type="EMBL" id="WVZ24629.1"/>
    </source>
</evidence>
<name>A0AAQ3PBR9_VIGMU</name>
<accession>A0AAQ3PBR9</accession>
<sequence>MNRNSNSIDGNFHPRFTVTRNVADEEVLSLNKFDLILPCKIHFRPFWSGATTIPSPVYRHHIMNSRAIVEHCIHTQKCFKNQQKITKKKKNMQKSCRCFMFETCLWKVGNEPSVSPALKRLPLGQLTVLKVQPLAPPTV</sequence>
<organism evidence="1 2">
    <name type="scientific">Vigna mungo</name>
    <name type="common">Black gram</name>
    <name type="synonym">Phaseolus mungo</name>
    <dbReference type="NCBI Taxonomy" id="3915"/>
    <lineage>
        <taxon>Eukaryota</taxon>
        <taxon>Viridiplantae</taxon>
        <taxon>Streptophyta</taxon>
        <taxon>Embryophyta</taxon>
        <taxon>Tracheophyta</taxon>
        <taxon>Spermatophyta</taxon>
        <taxon>Magnoliopsida</taxon>
        <taxon>eudicotyledons</taxon>
        <taxon>Gunneridae</taxon>
        <taxon>Pentapetalae</taxon>
        <taxon>rosids</taxon>
        <taxon>fabids</taxon>
        <taxon>Fabales</taxon>
        <taxon>Fabaceae</taxon>
        <taxon>Papilionoideae</taxon>
        <taxon>50 kb inversion clade</taxon>
        <taxon>NPAAA clade</taxon>
        <taxon>indigoferoid/millettioid clade</taxon>
        <taxon>Phaseoleae</taxon>
        <taxon>Vigna</taxon>
    </lineage>
</organism>
<dbReference type="EMBL" id="CP144700">
    <property type="protein sequence ID" value="WVZ24629.1"/>
    <property type="molecule type" value="Genomic_DNA"/>
</dbReference>
<proteinExistence type="predicted"/>
<evidence type="ECO:0000313" key="2">
    <source>
        <dbReference type="Proteomes" id="UP001374535"/>
    </source>
</evidence>
<gene>
    <name evidence="1" type="ORF">V8G54_003173</name>
</gene>